<dbReference type="Gene3D" id="3.40.1110.10">
    <property type="entry name" value="Calcium-transporting ATPase, cytoplasmic domain N"/>
    <property type="match status" value="1"/>
</dbReference>
<evidence type="ECO:0000256" key="5">
    <source>
        <dbReference type="ARBA" id="ARBA00022842"/>
    </source>
</evidence>
<gene>
    <name evidence="9" type="ORF">FPE_LOCUS28646</name>
</gene>
<keyword evidence="6" id="KW-1278">Translocase</keyword>
<dbReference type="AlphaFoldDB" id="A0AAD2A4B3"/>
<dbReference type="SUPFAM" id="SSF81660">
    <property type="entry name" value="Metal cation-transporting ATPase, ATP-binding domain N"/>
    <property type="match status" value="1"/>
</dbReference>
<dbReference type="GO" id="GO:0005886">
    <property type="term" value="C:plasma membrane"/>
    <property type="evidence" value="ECO:0007669"/>
    <property type="project" value="TreeGrafter"/>
</dbReference>
<keyword evidence="2" id="KW-0812">Transmembrane</keyword>
<dbReference type="PROSITE" id="PS00154">
    <property type="entry name" value="ATPASE_E1_E2"/>
    <property type="match status" value="1"/>
</dbReference>
<accession>A0AAD2A4B3</accession>
<dbReference type="SUPFAM" id="SSF81665">
    <property type="entry name" value="Calcium ATPase, transmembrane domain M"/>
    <property type="match status" value="1"/>
</dbReference>
<dbReference type="GO" id="GO:0005388">
    <property type="term" value="F:P-type calcium transporter activity"/>
    <property type="evidence" value="ECO:0007669"/>
    <property type="project" value="TreeGrafter"/>
</dbReference>
<keyword evidence="5" id="KW-0460">Magnesium</keyword>
<evidence type="ECO:0000256" key="2">
    <source>
        <dbReference type="ARBA" id="ARBA00022692"/>
    </source>
</evidence>
<dbReference type="Proteomes" id="UP000834106">
    <property type="component" value="Chromosome 18"/>
</dbReference>
<keyword evidence="10" id="KW-1185">Reference proteome</keyword>
<keyword evidence="7" id="KW-1133">Transmembrane helix</keyword>
<organism evidence="9 10">
    <name type="scientific">Fraxinus pennsylvanica</name>
    <dbReference type="NCBI Taxonomy" id="56036"/>
    <lineage>
        <taxon>Eukaryota</taxon>
        <taxon>Viridiplantae</taxon>
        <taxon>Streptophyta</taxon>
        <taxon>Embryophyta</taxon>
        <taxon>Tracheophyta</taxon>
        <taxon>Spermatophyta</taxon>
        <taxon>Magnoliopsida</taxon>
        <taxon>eudicotyledons</taxon>
        <taxon>Gunneridae</taxon>
        <taxon>Pentapetalae</taxon>
        <taxon>asterids</taxon>
        <taxon>lamiids</taxon>
        <taxon>Lamiales</taxon>
        <taxon>Oleaceae</taxon>
        <taxon>Oleeae</taxon>
        <taxon>Fraxinus</taxon>
    </lineage>
</organism>
<proteinExistence type="predicted"/>
<sequence length="224" mass="25357">MWKSIPNIINSCVGFKSGRRVFTNASDISRDEYSLGEDDEFDNKRFKRTNAITRASKQIDDIIWESRTFCSFPVTIVVVAIPDGLPLAVTLTFAYSMKRTMADQAMVRNLSGCEIMGSTTVICTDKTGTLTMNQMKVTKFWLGHDNIKKDQYSQAIASDLLELFHQGIGFNTADLSLDIEKLKRNYTIIHVETFNSKKKRSGILIKKQVDNTNHVHWKGAAEMC</sequence>
<dbReference type="NCBIfam" id="TIGR01494">
    <property type="entry name" value="ATPase_P-type"/>
    <property type="match status" value="1"/>
</dbReference>
<reference evidence="9" key="1">
    <citation type="submission" date="2023-05" db="EMBL/GenBank/DDBJ databases">
        <authorList>
            <person name="Huff M."/>
        </authorList>
    </citation>
    <scope>NUCLEOTIDE SEQUENCE</scope>
</reference>
<evidence type="ECO:0000256" key="3">
    <source>
        <dbReference type="ARBA" id="ARBA00022741"/>
    </source>
</evidence>
<keyword evidence="8" id="KW-0472">Membrane</keyword>
<evidence type="ECO:0000256" key="1">
    <source>
        <dbReference type="ARBA" id="ARBA00004141"/>
    </source>
</evidence>
<dbReference type="EMBL" id="OU503053">
    <property type="protein sequence ID" value="CAI9781216.1"/>
    <property type="molecule type" value="Genomic_DNA"/>
</dbReference>
<dbReference type="InterPro" id="IPR018303">
    <property type="entry name" value="ATPase_P-typ_P_site"/>
</dbReference>
<dbReference type="GO" id="GO:0005524">
    <property type="term" value="F:ATP binding"/>
    <property type="evidence" value="ECO:0007669"/>
    <property type="project" value="UniProtKB-KW"/>
</dbReference>
<evidence type="ECO:0000256" key="4">
    <source>
        <dbReference type="ARBA" id="ARBA00022840"/>
    </source>
</evidence>
<evidence type="ECO:0000256" key="8">
    <source>
        <dbReference type="ARBA" id="ARBA00023136"/>
    </source>
</evidence>
<dbReference type="PANTHER" id="PTHR24093">
    <property type="entry name" value="CATION TRANSPORTING ATPASE"/>
    <property type="match status" value="1"/>
</dbReference>
<keyword evidence="3" id="KW-0547">Nucleotide-binding</keyword>
<name>A0AAD2A4B3_9LAMI</name>
<dbReference type="InterPro" id="IPR023298">
    <property type="entry name" value="ATPase_P-typ_TM_dom_sf"/>
</dbReference>
<evidence type="ECO:0000313" key="9">
    <source>
        <dbReference type="EMBL" id="CAI9781216.1"/>
    </source>
</evidence>
<dbReference type="InterPro" id="IPR001757">
    <property type="entry name" value="P_typ_ATPase"/>
</dbReference>
<evidence type="ECO:0000256" key="6">
    <source>
        <dbReference type="ARBA" id="ARBA00022967"/>
    </source>
</evidence>
<evidence type="ECO:0000313" key="10">
    <source>
        <dbReference type="Proteomes" id="UP000834106"/>
    </source>
</evidence>
<dbReference type="PANTHER" id="PTHR24093:SF434">
    <property type="entry name" value="CALCIUM-TRANSPORTING ATPASE 13, PLASMA MEMBRANE-TYPE-RELATED"/>
    <property type="match status" value="1"/>
</dbReference>
<dbReference type="FunFam" id="3.40.50.1000:FF:000001">
    <property type="entry name" value="Phospholipid-transporting ATPase IC"/>
    <property type="match status" value="1"/>
</dbReference>
<protein>
    <submittedName>
        <fullName evidence="9">Uncharacterized protein</fullName>
    </submittedName>
</protein>
<dbReference type="GO" id="GO:0016887">
    <property type="term" value="F:ATP hydrolysis activity"/>
    <property type="evidence" value="ECO:0007669"/>
    <property type="project" value="InterPro"/>
</dbReference>
<keyword evidence="4" id="KW-0067">ATP-binding</keyword>
<dbReference type="InterPro" id="IPR023299">
    <property type="entry name" value="ATPase_P-typ_cyto_dom_N"/>
</dbReference>
<evidence type="ECO:0000256" key="7">
    <source>
        <dbReference type="ARBA" id="ARBA00022989"/>
    </source>
</evidence>
<comment type="subcellular location">
    <subcellularLocation>
        <location evidence="1">Membrane</location>
        <topology evidence="1">Multi-pass membrane protein</topology>
    </subcellularLocation>
</comment>
<dbReference type="Gene3D" id="1.20.1110.10">
    <property type="entry name" value="Calcium-transporting ATPase, transmembrane domain"/>
    <property type="match status" value="1"/>
</dbReference>